<dbReference type="EMBL" id="VCGU01000009">
    <property type="protein sequence ID" value="TRY69974.1"/>
    <property type="molecule type" value="Genomic_DNA"/>
</dbReference>
<feature type="compositionally biased region" description="Basic and acidic residues" evidence="1">
    <location>
        <begin position="35"/>
        <end position="44"/>
    </location>
</feature>
<feature type="region of interest" description="Disordered" evidence="1">
    <location>
        <begin position="70"/>
        <end position="89"/>
    </location>
</feature>
<proteinExistence type="predicted"/>
<sequence length="184" mass="20258">MNKIILVTSSNTLKGLALITFIAFTLTISTTNASHVDEGSRSKDQGSSLPRESLRLQARADRRYLDRLSDKLNGLHPPPPPSPNSFNVQKMRDTTTTWSKRHSLSRQRRGRCMTDGQLCLFRSALVGGVMKLPCCPGSTCTLMGSRFLCANDKELYARFGEGNEPEVINLDEDELAELGDVLGG</sequence>
<evidence type="ECO:0000313" key="3">
    <source>
        <dbReference type="Proteomes" id="UP000318571"/>
    </source>
</evidence>
<name>A0A553NX15_TIGCA</name>
<accession>A0A553NX15</accession>
<dbReference type="Proteomes" id="UP000318571">
    <property type="component" value="Chromosome 9"/>
</dbReference>
<protein>
    <submittedName>
        <fullName evidence="2">Uncharacterized protein</fullName>
    </submittedName>
</protein>
<feature type="region of interest" description="Disordered" evidence="1">
    <location>
        <begin position="34"/>
        <end position="53"/>
    </location>
</feature>
<comment type="caution">
    <text evidence="2">The sequence shown here is derived from an EMBL/GenBank/DDBJ whole genome shotgun (WGS) entry which is preliminary data.</text>
</comment>
<organism evidence="2 3">
    <name type="scientific">Tigriopus californicus</name>
    <name type="common">Marine copepod</name>
    <dbReference type="NCBI Taxonomy" id="6832"/>
    <lineage>
        <taxon>Eukaryota</taxon>
        <taxon>Metazoa</taxon>
        <taxon>Ecdysozoa</taxon>
        <taxon>Arthropoda</taxon>
        <taxon>Crustacea</taxon>
        <taxon>Multicrustacea</taxon>
        <taxon>Hexanauplia</taxon>
        <taxon>Copepoda</taxon>
        <taxon>Harpacticoida</taxon>
        <taxon>Harpacticidae</taxon>
        <taxon>Tigriopus</taxon>
    </lineage>
</organism>
<keyword evidence="3" id="KW-1185">Reference proteome</keyword>
<gene>
    <name evidence="2" type="ORF">TCAL_06109</name>
</gene>
<evidence type="ECO:0000313" key="2">
    <source>
        <dbReference type="EMBL" id="TRY69974.1"/>
    </source>
</evidence>
<evidence type="ECO:0000256" key="1">
    <source>
        <dbReference type="SAM" id="MobiDB-lite"/>
    </source>
</evidence>
<dbReference type="AlphaFoldDB" id="A0A553NX15"/>
<reference evidence="2 3" key="1">
    <citation type="journal article" date="2018" name="Nat. Ecol. Evol.">
        <title>Genomic signatures of mitonuclear coevolution across populations of Tigriopus californicus.</title>
        <authorList>
            <person name="Barreto F.S."/>
            <person name="Watson E.T."/>
            <person name="Lima T.G."/>
            <person name="Willett C.S."/>
            <person name="Edmands S."/>
            <person name="Li W."/>
            <person name="Burton R.S."/>
        </authorList>
    </citation>
    <scope>NUCLEOTIDE SEQUENCE [LARGE SCALE GENOMIC DNA]</scope>
    <source>
        <strain evidence="2 3">San Diego</strain>
    </source>
</reference>